<evidence type="ECO:0000256" key="3">
    <source>
        <dbReference type="SAM" id="Phobius"/>
    </source>
</evidence>
<feature type="compositionally biased region" description="Basic and acidic residues" evidence="2">
    <location>
        <begin position="1038"/>
        <end position="1059"/>
    </location>
</feature>
<feature type="region of interest" description="Disordered" evidence="2">
    <location>
        <begin position="1403"/>
        <end position="1430"/>
    </location>
</feature>
<proteinExistence type="inferred from homology"/>
<dbReference type="GO" id="GO:0047372">
    <property type="term" value="F:monoacylglycerol lipase activity"/>
    <property type="evidence" value="ECO:0007669"/>
    <property type="project" value="TreeGrafter"/>
</dbReference>
<evidence type="ECO:0000259" key="4">
    <source>
        <dbReference type="Pfam" id="PF02517"/>
    </source>
</evidence>
<dbReference type="Proteomes" id="UP000195402">
    <property type="component" value="Unassembled WGS sequence"/>
</dbReference>
<feature type="region of interest" description="Disordered" evidence="2">
    <location>
        <begin position="1022"/>
        <end position="1059"/>
    </location>
</feature>
<dbReference type="InterPro" id="IPR050960">
    <property type="entry name" value="AB_hydrolase_4_sf"/>
</dbReference>
<organism evidence="6 7">
    <name type="scientific">Macleaya cordata</name>
    <name type="common">Five-seeded plume-poppy</name>
    <name type="synonym">Bocconia cordata</name>
    <dbReference type="NCBI Taxonomy" id="56857"/>
    <lineage>
        <taxon>Eukaryota</taxon>
        <taxon>Viridiplantae</taxon>
        <taxon>Streptophyta</taxon>
        <taxon>Embryophyta</taxon>
        <taxon>Tracheophyta</taxon>
        <taxon>Spermatophyta</taxon>
        <taxon>Magnoliopsida</taxon>
        <taxon>Ranunculales</taxon>
        <taxon>Papaveraceae</taxon>
        <taxon>Papaveroideae</taxon>
        <taxon>Macleaya</taxon>
    </lineage>
</organism>
<keyword evidence="6" id="KW-0378">Hydrolase</keyword>
<feature type="transmembrane region" description="Helical" evidence="3">
    <location>
        <begin position="1521"/>
        <end position="1543"/>
    </location>
</feature>
<reference evidence="6 7" key="1">
    <citation type="journal article" date="2017" name="Mol. Plant">
        <title>The Genome of Medicinal Plant Macleaya cordata Provides New Insights into Benzylisoquinoline Alkaloids Metabolism.</title>
        <authorList>
            <person name="Liu X."/>
            <person name="Liu Y."/>
            <person name="Huang P."/>
            <person name="Ma Y."/>
            <person name="Qing Z."/>
            <person name="Tang Q."/>
            <person name="Cao H."/>
            <person name="Cheng P."/>
            <person name="Zheng Y."/>
            <person name="Yuan Z."/>
            <person name="Zhou Y."/>
            <person name="Liu J."/>
            <person name="Tang Z."/>
            <person name="Zhuo Y."/>
            <person name="Zhang Y."/>
            <person name="Yu L."/>
            <person name="Huang J."/>
            <person name="Yang P."/>
            <person name="Peng Q."/>
            <person name="Zhang J."/>
            <person name="Jiang W."/>
            <person name="Zhang Z."/>
            <person name="Lin K."/>
            <person name="Ro D.K."/>
            <person name="Chen X."/>
            <person name="Xiong X."/>
            <person name="Shang Y."/>
            <person name="Huang S."/>
            <person name="Zeng J."/>
        </authorList>
    </citation>
    <scope>NUCLEOTIDE SEQUENCE [LARGE SCALE GENOMIC DNA]</scope>
    <source>
        <strain evidence="7">cv. BLH2017</strain>
        <tissue evidence="6">Root</tissue>
    </source>
</reference>
<gene>
    <name evidence="6" type="ORF">BVC80_209g23</name>
</gene>
<feature type="compositionally biased region" description="Polar residues" evidence="2">
    <location>
        <begin position="570"/>
        <end position="591"/>
    </location>
</feature>
<evidence type="ECO:0000256" key="1">
    <source>
        <dbReference type="ARBA" id="ARBA00010884"/>
    </source>
</evidence>
<name>A0A200QCV4_MACCD</name>
<feature type="region of interest" description="Disordered" evidence="2">
    <location>
        <begin position="707"/>
        <end position="899"/>
    </location>
</feature>
<dbReference type="PANTHER" id="PTHR10794">
    <property type="entry name" value="ABHYDROLASE DOMAIN-CONTAINING PROTEIN"/>
    <property type="match status" value="1"/>
</dbReference>
<dbReference type="SUPFAM" id="SSF53474">
    <property type="entry name" value="alpha/beta-Hydrolases"/>
    <property type="match status" value="1"/>
</dbReference>
<dbReference type="InterPro" id="IPR056652">
    <property type="entry name" value="DUF7750"/>
</dbReference>
<evidence type="ECO:0000259" key="5">
    <source>
        <dbReference type="Pfam" id="PF24930"/>
    </source>
</evidence>
<feature type="compositionally biased region" description="Polar residues" evidence="2">
    <location>
        <begin position="827"/>
        <end position="846"/>
    </location>
</feature>
<keyword evidence="7" id="KW-1185">Reference proteome</keyword>
<dbReference type="FunCoup" id="A0A200QCV4">
    <property type="interactions" value="1542"/>
</dbReference>
<dbReference type="Pfam" id="PF24930">
    <property type="entry name" value="DUF7750"/>
    <property type="match status" value="1"/>
</dbReference>
<feature type="domain" description="DUF7750" evidence="5">
    <location>
        <begin position="609"/>
        <end position="674"/>
    </location>
</feature>
<accession>A0A200QCV4</accession>
<sequence>MSLRSNYVNLHIQSSCNFPNKNLSFLRGTHQIRQFRVWRRRRLKFDQNKLSSSSSSSSSSSVRNQLGPVNSLSLDNFFHSLISQFPSVNSLDLIAPALGFASGVALYLSRLNSDRGLEQEEEVFISDSGEWILFTSPTPFNRFVMLRCPSISFPGSSELLEDVNEKLVKEDRHFVELNSGRIQVRDLDGKNGDANFEEKLVFQRVCVSTDDGGVVSLDWPVHLDLTEEHGMDTTLLLVPGTAEGSTDKNVRSLVLETLRRGCFPVVMNPRGCAGSPLTTPRLFTAADSDDICTAIQFINRARPWTTLMGVGWGYGANMLTKYLAEVGERTPLTAATCIDNPFDLEEATRSPLHHIALDQKLSKGLKDILQSNKELFQGRAKGFNVEKALSAKTLRDFDQAISMVSYGYEAIEDFYSKSSTRELVDNVKIPVLFIQASTDNGTVPPFSIPRSSIAENPFTSLLLCSCLPSSIIISERSALSWCQDLAIEWLTAVELGLLKGRHPLLKDVDVTINPSKGLSLVEGRPSDENKNSHKIFNFTQSHALKKYALDPIEDTLEESDRGANVRLRSQRNSPESQQEGNSDMSEQSSSVDAELVKEEGNNPIDNEGSQVLQTAQVVMNMLDVTMPGTLAQEQKKKVVLTAMEQGETLLKALQGAVPEDVRGKLTAAVSEIVQSQGTKLNLDGIMNVGRITNESSELKVKIQETFRGPSHAAGGSNDVHSPELMNRGDEMSDGNGKNLYMELEQDHGKGEVSKDMATQSSGYDETGSGEGSKSDQNSKSEDAVDTDNVASAQVRVNQDNTMAQVTRKEGNDIQNTDGKSMDDSTDQKQLTPTTKTEESLSPVTSSPEPPLMEKEGNDIQKSEDKNIVSLADQNKQTSTKTEESSPTHTPASNPPPISVTQALDALTGFDDSTQMAVNTVFGVLENMIAQLEDNEENEHENGGEQDKHYDEEPGSSSEEFPISGETEKKSVSEGVANSELSLDSDVRQLHNHPINSCYEKFAYLHEDAENGSFGKQLTQNCTSSVENNGSSHGNNKSGHVDKDKDERREKDLIDPKKLAKSSDKVGQLHKIPLCVTLNPYGDSLYNEYLRKYLISKISSPKSLDLDSTTDLLLDYFPEEGQWKLLDKPGDNRDSVNNIRTNFSAKGQRIHFPLHGNDTDQIIETSYVILDTEDAQQPLEDYKTVDDLIRKLDGRSPRSEELVCLIKTIILDSLKVEVGRRLGVADVKEMESGLACDLERVADAVSLGIGHNKDILGNKDPASGKVGTLHGEYIIKTISSALEDASSLRTVLPVGVSVGSSLAALRKYFDVATHNDNHPSKENVLDQTSSSREKFYCQVSEIGSDHQLLSKKYEYSKMDNFISGASENPGTLNLSKDAVMVGAVTAALGASAFLVPEQKEERYKNDETTEISSRSFSGKANHHKEHDKLDDAISDKNHNNLVCSLAEKAMSVAAPVVPTKSGGEVDQDRLVAMLADLGQKGGMLKLIGKIALLWGGLRGAMSLTDRLILFLHISERPLLQRILGFVCMVLVLWSPVVIPLFPTFVQSWSAHKSTGMAVYACIVGLYTAVMILITLWGKRIRGYKNPLEQYGLDLTSFPKLHDFAKGLIGGVMLVLSIHFINALLGCANISWPSSLSSSAPDAMVWLKVYGGLLILAGRGIVTAIVVAIVEELFFRSWLPEEIAVDLGYHRAVIISGLAFAVLQRSLRAIPGLWLLSFALSGARQRNSGSLAIPIGMRAGILATCFILQTGGFLIYHQNYPLWLTGTHPLQPFSGAVGLTFSLLLAVLLYQRQPTGTRTETITSVIRE</sequence>
<dbReference type="Gene3D" id="3.40.50.1820">
    <property type="entry name" value="alpha/beta hydrolase"/>
    <property type="match status" value="1"/>
</dbReference>
<keyword evidence="3" id="KW-0812">Transmembrane</keyword>
<evidence type="ECO:0000313" key="6">
    <source>
        <dbReference type="EMBL" id="OVA08303.1"/>
    </source>
</evidence>
<feature type="compositionally biased region" description="Low complexity" evidence="2">
    <location>
        <begin position="1027"/>
        <end position="1037"/>
    </location>
</feature>
<evidence type="ECO:0000256" key="2">
    <source>
        <dbReference type="SAM" id="MobiDB-lite"/>
    </source>
</evidence>
<dbReference type="GO" id="GO:0006508">
    <property type="term" value="P:proteolysis"/>
    <property type="evidence" value="ECO:0007669"/>
    <property type="project" value="UniProtKB-KW"/>
</dbReference>
<dbReference type="OrthoDB" id="5954035at2759"/>
<dbReference type="InterPro" id="IPR029058">
    <property type="entry name" value="AB_hydrolase_fold"/>
</dbReference>
<dbReference type="InterPro" id="IPR003675">
    <property type="entry name" value="Rce1/LyrA-like_dom"/>
</dbReference>
<keyword evidence="3" id="KW-0472">Membrane</keyword>
<feature type="region of interest" description="Disordered" evidence="2">
    <location>
        <begin position="558"/>
        <end position="592"/>
    </location>
</feature>
<feature type="transmembrane region" description="Helical" evidence="3">
    <location>
        <begin position="1768"/>
        <end position="1788"/>
    </location>
</feature>
<dbReference type="STRING" id="56857.A0A200QCV4"/>
<feature type="domain" description="CAAX prenyl protease 2/Lysostaphin resistance protein A-like" evidence="4">
    <location>
        <begin position="1658"/>
        <end position="1738"/>
    </location>
</feature>
<comment type="caution">
    <text evidence="6">The sequence shown here is derived from an EMBL/GenBank/DDBJ whole genome shotgun (WGS) entry which is preliminary data.</text>
</comment>
<dbReference type="OMA" id="GYFPVVM"/>
<dbReference type="Pfam" id="PF02517">
    <property type="entry name" value="Rce1-like"/>
    <property type="match status" value="1"/>
</dbReference>
<dbReference type="InParanoid" id="A0A200QCV4"/>
<feature type="transmembrane region" description="Helical" evidence="3">
    <location>
        <begin position="1606"/>
        <end position="1630"/>
    </location>
</feature>
<feature type="compositionally biased region" description="Basic and acidic residues" evidence="2">
    <location>
        <begin position="772"/>
        <end position="782"/>
    </location>
</feature>
<feature type="region of interest" description="Disordered" evidence="2">
    <location>
        <begin position="934"/>
        <end position="976"/>
    </location>
</feature>
<dbReference type="GO" id="GO:0080120">
    <property type="term" value="P:CAAX-box protein maturation"/>
    <property type="evidence" value="ECO:0007669"/>
    <property type="project" value="UniProtKB-ARBA"/>
</dbReference>
<protein>
    <submittedName>
        <fullName evidence="6">CAAX amino terminal protease</fullName>
    </submittedName>
</protein>
<keyword evidence="6" id="KW-0645">Protease</keyword>
<feature type="transmembrane region" description="Helical" evidence="3">
    <location>
        <begin position="1377"/>
        <end position="1394"/>
    </location>
</feature>
<dbReference type="PANTHER" id="PTHR10794:SF92">
    <property type="entry name" value="EMBRYOGENESIS-ASSOCIATED PROTEIN EMB8"/>
    <property type="match status" value="1"/>
</dbReference>
<dbReference type="GO" id="GO:0004175">
    <property type="term" value="F:endopeptidase activity"/>
    <property type="evidence" value="ECO:0007669"/>
    <property type="project" value="UniProtKB-ARBA"/>
</dbReference>
<dbReference type="GO" id="GO:0034338">
    <property type="term" value="F:short-chain carboxylesterase activity"/>
    <property type="evidence" value="ECO:0007669"/>
    <property type="project" value="TreeGrafter"/>
</dbReference>
<comment type="similarity">
    <text evidence="1">Belongs to the AB hydrolase superfamily. AB hydrolase 4 family.</text>
</comment>
<feature type="compositionally biased region" description="Basic and acidic residues" evidence="2">
    <location>
        <begin position="744"/>
        <end position="754"/>
    </location>
</feature>
<feature type="transmembrane region" description="Helical" evidence="3">
    <location>
        <begin position="1555"/>
        <end position="1575"/>
    </location>
</feature>
<keyword evidence="3" id="KW-1133">Transmembrane helix</keyword>
<feature type="transmembrane region" description="Helical" evidence="3">
    <location>
        <begin position="1737"/>
        <end position="1756"/>
    </location>
</feature>
<evidence type="ECO:0000313" key="7">
    <source>
        <dbReference type="Proteomes" id="UP000195402"/>
    </source>
</evidence>
<feature type="transmembrane region" description="Helical" evidence="3">
    <location>
        <begin position="1650"/>
        <end position="1673"/>
    </location>
</feature>
<feature type="compositionally biased region" description="Basic and acidic residues" evidence="2">
    <location>
        <begin position="851"/>
        <end position="866"/>
    </location>
</feature>
<dbReference type="EMBL" id="MVGT01002328">
    <property type="protein sequence ID" value="OVA08303.1"/>
    <property type="molecule type" value="Genomic_DNA"/>
</dbReference>
<feature type="compositionally biased region" description="Polar residues" evidence="2">
    <location>
        <begin position="788"/>
        <end position="804"/>
    </location>
</feature>
<feature type="compositionally biased region" description="Basic and acidic residues" evidence="2">
    <location>
        <begin position="939"/>
        <end position="951"/>
    </location>
</feature>